<dbReference type="InterPro" id="IPR005164">
    <property type="entry name" value="Allantoicase"/>
</dbReference>
<dbReference type="GO" id="GO:0000256">
    <property type="term" value="P:allantoin catabolic process"/>
    <property type="evidence" value="ECO:0007669"/>
    <property type="project" value="InterPro"/>
</dbReference>
<keyword evidence="5" id="KW-1185">Reference proteome</keyword>
<dbReference type="PANTHER" id="PTHR12045:SF3">
    <property type="entry name" value="INACTIVE ALLANTOICASE-RELATED"/>
    <property type="match status" value="1"/>
</dbReference>
<comment type="caution">
    <text evidence="4">The sequence shown here is derived from an EMBL/GenBank/DDBJ whole genome shotgun (WGS) entry which is preliminary data.</text>
</comment>
<feature type="compositionally biased region" description="Basic and acidic residues" evidence="2">
    <location>
        <begin position="525"/>
        <end position="543"/>
    </location>
</feature>
<name>A0A1R0H2U3_9FUNG</name>
<organism evidence="4 5">
    <name type="scientific">Smittium mucronatum</name>
    <dbReference type="NCBI Taxonomy" id="133383"/>
    <lineage>
        <taxon>Eukaryota</taxon>
        <taxon>Fungi</taxon>
        <taxon>Fungi incertae sedis</taxon>
        <taxon>Zoopagomycota</taxon>
        <taxon>Kickxellomycotina</taxon>
        <taxon>Harpellomycetes</taxon>
        <taxon>Harpellales</taxon>
        <taxon>Legeriomycetaceae</taxon>
        <taxon>Smittium</taxon>
    </lineage>
</organism>
<reference evidence="4 5" key="1">
    <citation type="journal article" date="2016" name="Mol. Biol. Evol.">
        <title>Genome-Wide Survey of Gut Fungi (Harpellales) Reveals the First Horizontally Transferred Ubiquitin Gene from a Mosquito Host.</title>
        <authorList>
            <person name="Wang Y."/>
            <person name="White M.M."/>
            <person name="Kvist S."/>
            <person name="Moncalvo J.M."/>
        </authorList>
    </citation>
    <scope>NUCLEOTIDE SEQUENCE [LARGE SCALE GENOMIC DNA]</scope>
    <source>
        <strain evidence="4 5">ALG-7-W6</strain>
    </source>
</reference>
<feature type="region of interest" description="Disordered" evidence="2">
    <location>
        <begin position="377"/>
        <end position="569"/>
    </location>
</feature>
<comment type="similarity">
    <text evidence="1">Belongs to the allantoicase family.</text>
</comment>
<dbReference type="InterPro" id="IPR008979">
    <property type="entry name" value="Galactose-bd-like_sf"/>
</dbReference>
<feature type="domain" description="Allantoicase" evidence="3">
    <location>
        <begin position="197"/>
        <end position="342"/>
    </location>
</feature>
<feature type="domain" description="Allantoicase" evidence="3">
    <location>
        <begin position="37"/>
        <end position="179"/>
    </location>
</feature>
<dbReference type="Proteomes" id="UP000187455">
    <property type="component" value="Unassembled WGS sequence"/>
</dbReference>
<dbReference type="PANTHER" id="PTHR12045">
    <property type="entry name" value="ALLANTOICASE"/>
    <property type="match status" value="1"/>
</dbReference>
<dbReference type="Gene3D" id="2.60.120.260">
    <property type="entry name" value="Galactose-binding domain-like"/>
    <property type="match status" value="2"/>
</dbReference>
<protein>
    <submittedName>
        <fullName evidence="4">Allantoicase</fullName>
    </submittedName>
</protein>
<sequence>MGNSQSSYPLYYNVDVDSNDKINALSGFANLACSSLGASIISTSDEKFGSPKNLIKSEPPSLQNISPTGLTKGCTVIIKLGSTGTIAGFGIDSTHLFEDSAIKISIEACLVPEEIQAKYSHNHEEFPFIWDVVLPEAIVAPNTLTNLALWHETKSVYNFVKINIYPDGGLSRLSIYGTVVSLIESSSLVDLACVSNGGLVVNASDDTLGKKENLILPGFKKSEASYGWVTRRNLSTTPIENLSDWAIIKLGDAGYLQTAHLEVASLEGVLPNSFSISACFSTSIDPSADNDTHWFEIYSDSPLKPHIVNKVDLSLQDQIFTHVKLTIRPDGGICRLRIFGKRPSDTESSTEDIQPVSSNNETVVEVLELDIVKEPLSLDETIPTSPKGTERTRRRRKSFKESEQSTPKKEPIANTSETTENEPIPPLVDTDLKETVPDVAEPPTTPTKTADPELSTPRTDGRVIAKARKPSSKKPIFLHSPGDGLTIKQQPQTQTQTHPIPPISSILSPKHKVNSNSATSDDRDESIPLKKPKNDPSRSKHDTTNSNAPDETPKPNRPKKSKKSAKIVQ</sequence>
<evidence type="ECO:0000256" key="1">
    <source>
        <dbReference type="ARBA" id="ARBA00009242"/>
    </source>
</evidence>
<gene>
    <name evidence="4" type="ORF">AYI68_g2421</name>
</gene>
<evidence type="ECO:0000259" key="3">
    <source>
        <dbReference type="Pfam" id="PF03561"/>
    </source>
</evidence>
<feature type="compositionally biased region" description="Low complexity" evidence="2">
    <location>
        <begin position="486"/>
        <end position="508"/>
    </location>
</feature>
<feature type="compositionally biased region" description="Basic residues" evidence="2">
    <location>
        <begin position="556"/>
        <end position="569"/>
    </location>
</feature>
<dbReference type="AlphaFoldDB" id="A0A1R0H2U3"/>
<dbReference type="SUPFAM" id="SSF49785">
    <property type="entry name" value="Galactose-binding domain-like"/>
    <property type="match status" value="2"/>
</dbReference>
<accession>A0A1R0H2U3</accession>
<dbReference type="Pfam" id="PF03561">
    <property type="entry name" value="Allantoicase"/>
    <property type="match status" value="2"/>
</dbReference>
<evidence type="ECO:0000313" key="5">
    <source>
        <dbReference type="Proteomes" id="UP000187455"/>
    </source>
</evidence>
<proteinExistence type="inferred from homology"/>
<evidence type="ECO:0000313" key="4">
    <source>
        <dbReference type="EMBL" id="OLY83437.1"/>
    </source>
</evidence>
<dbReference type="EMBL" id="LSSL01000907">
    <property type="protein sequence ID" value="OLY83437.1"/>
    <property type="molecule type" value="Genomic_DNA"/>
</dbReference>
<dbReference type="InterPro" id="IPR015908">
    <property type="entry name" value="Allantoicase_dom"/>
</dbReference>
<dbReference type="STRING" id="133383.A0A1R0H2U3"/>
<evidence type="ECO:0000256" key="2">
    <source>
        <dbReference type="SAM" id="MobiDB-lite"/>
    </source>
</evidence>
<dbReference type="OrthoDB" id="10266039at2759"/>
<feature type="compositionally biased region" description="Basic and acidic residues" evidence="2">
    <location>
        <begin position="399"/>
        <end position="411"/>
    </location>
</feature>
<dbReference type="GO" id="GO:0004037">
    <property type="term" value="F:allantoicase activity"/>
    <property type="evidence" value="ECO:0007669"/>
    <property type="project" value="InterPro"/>
</dbReference>